<reference evidence="1 2" key="2">
    <citation type="journal article" date="2022" name="Mol. Ecol. Resour.">
        <title>The genomes of chicory, endive, great burdock and yacon provide insights into Asteraceae paleo-polyploidization history and plant inulin production.</title>
        <authorList>
            <person name="Fan W."/>
            <person name="Wang S."/>
            <person name="Wang H."/>
            <person name="Wang A."/>
            <person name="Jiang F."/>
            <person name="Liu H."/>
            <person name="Zhao H."/>
            <person name="Xu D."/>
            <person name="Zhang Y."/>
        </authorList>
    </citation>
    <scope>NUCLEOTIDE SEQUENCE [LARGE SCALE GENOMIC DNA]</scope>
    <source>
        <strain evidence="2">cv. Yunnan</strain>
        <tissue evidence="1">Leaves</tissue>
    </source>
</reference>
<evidence type="ECO:0000313" key="2">
    <source>
        <dbReference type="Proteomes" id="UP001056120"/>
    </source>
</evidence>
<accession>A0ACB9GWS7</accession>
<organism evidence="1 2">
    <name type="scientific">Smallanthus sonchifolius</name>
    <dbReference type="NCBI Taxonomy" id="185202"/>
    <lineage>
        <taxon>Eukaryota</taxon>
        <taxon>Viridiplantae</taxon>
        <taxon>Streptophyta</taxon>
        <taxon>Embryophyta</taxon>
        <taxon>Tracheophyta</taxon>
        <taxon>Spermatophyta</taxon>
        <taxon>Magnoliopsida</taxon>
        <taxon>eudicotyledons</taxon>
        <taxon>Gunneridae</taxon>
        <taxon>Pentapetalae</taxon>
        <taxon>asterids</taxon>
        <taxon>campanulids</taxon>
        <taxon>Asterales</taxon>
        <taxon>Asteraceae</taxon>
        <taxon>Asteroideae</taxon>
        <taxon>Heliantheae alliance</taxon>
        <taxon>Millerieae</taxon>
        <taxon>Smallanthus</taxon>
    </lineage>
</organism>
<comment type="caution">
    <text evidence="1">The sequence shown here is derived from an EMBL/GenBank/DDBJ whole genome shotgun (WGS) entry which is preliminary data.</text>
</comment>
<evidence type="ECO:0000313" key="1">
    <source>
        <dbReference type="EMBL" id="KAI3787415.1"/>
    </source>
</evidence>
<dbReference type="Proteomes" id="UP001056120">
    <property type="component" value="Linkage Group LG13"/>
</dbReference>
<dbReference type="EMBL" id="CM042030">
    <property type="protein sequence ID" value="KAI3787415.1"/>
    <property type="molecule type" value="Genomic_DNA"/>
</dbReference>
<proteinExistence type="predicted"/>
<name>A0ACB9GWS7_9ASTR</name>
<protein>
    <submittedName>
        <fullName evidence="1">Uncharacterized protein</fullName>
    </submittedName>
</protein>
<keyword evidence="2" id="KW-1185">Reference proteome</keyword>
<gene>
    <name evidence="1" type="ORF">L1987_41869</name>
</gene>
<sequence length="68" mass="7857">MFSCLSTETKTFGKDENVNWYSGSGTFLFCKFVFKLASFSIKYGIFLIPQFKQIANVMFCRLGVYKLD</sequence>
<reference evidence="2" key="1">
    <citation type="journal article" date="2022" name="Mol. Ecol. Resour.">
        <title>The genomes of chicory, endive, great burdock and yacon provide insights into Asteraceae palaeo-polyploidization history and plant inulin production.</title>
        <authorList>
            <person name="Fan W."/>
            <person name="Wang S."/>
            <person name="Wang H."/>
            <person name="Wang A."/>
            <person name="Jiang F."/>
            <person name="Liu H."/>
            <person name="Zhao H."/>
            <person name="Xu D."/>
            <person name="Zhang Y."/>
        </authorList>
    </citation>
    <scope>NUCLEOTIDE SEQUENCE [LARGE SCALE GENOMIC DNA]</scope>
    <source>
        <strain evidence="2">cv. Yunnan</strain>
    </source>
</reference>